<sequence>MEIAKIILGQIKYLDKMALMAWGARNFVALPKSKEFQGGLRFKVNGLKHQGWVTIELTYLDEYTVTFINEDVEVVKVRHGVYCDMLVDVIDYIEGKEAA</sequence>
<protein>
    <submittedName>
        <fullName evidence="1">Uncharacterized protein</fullName>
    </submittedName>
</protein>
<dbReference type="EMBL" id="CP034549">
    <property type="protein sequence ID" value="AZQ44866.1"/>
    <property type="molecule type" value="Genomic_DNA"/>
</dbReference>
<dbReference type="AlphaFoldDB" id="A0A3S9N002"/>
<proteinExistence type="predicted"/>
<reference evidence="1 2" key="1">
    <citation type="submission" date="2018-12" db="EMBL/GenBank/DDBJ databases">
        <title>Complete genome of Nonlabens sp. MJ115.</title>
        <authorList>
            <person name="Choi H.S."/>
            <person name="Jung J."/>
        </authorList>
    </citation>
    <scope>NUCLEOTIDE SEQUENCE [LARGE SCALE GENOMIC DNA]</scope>
    <source>
        <strain evidence="1 2">MJ115</strain>
    </source>
</reference>
<name>A0A3S9N002_9FLAO</name>
<gene>
    <name evidence="1" type="ORF">EJ995_11735</name>
</gene>
<evidence type="ECO:0000313" key="2">
    <source>
        <dbReference type="Proteomes" id="UP000279600"/>
    </source>
</evidence>
<dbReference type="Proteomes" id="UP000279600">
    <property type="component" value="Chromosome"/>
</dbReference>
<accession>A0A3S9N002</accession>
<keyword evidence="2" id="KW-1185">Reference proteome</keyword>
<dbReference type="RefSeq" id="WP_126448581.1">
    <property type="nucleotide sequence ID" value="NZ_CP034549.1"/>
</dbReference>
<dbReference type="KEGG" id="noj:EJ995_11735"/>
<evidence type="ECO:0000313" key="1">
    <source>
        <dbReference type="EMBL" id="AZQ44866.1"/>
    </source>
</evidence>
<dbReference type="OrthoDB" id="1364137at2"/>
<organism evidence="1 2">
    <name type="scientific">Nonlabens ponticola</name>
    <dbReference type="NCBI Taxonomy" id="2496866"/>
    <lineage>
        <taxon>Bacteria</taxon>
        <taxon>Pseudomonadati</taxon>
        <taxon>Bacteroidota</taxon>
        <taxon>Flavobacteriia</taxon>
        <taxon>Flavobacteriales</taxon>
        <taxon>Flavobacteriaceae</taxon>
        <taxon>Nonlabens</taxon>
    </lineage>
</organism>